<dbReference type="GO" id="GO:0016787">
    <property type="term" value="F:hydrolase activity"/>
    <property type="evidence" value="ECO:0007669"/>
    <property type="project" value="UniProtKB-KW"/>
</dbReference>
<evidence type="ECO:0000313" key="2">
    <source>
        <dbReference type="EMBL" id="SFS75990.1"/>
    </source>
</evidence>
<name>A0A1I6SGM8_9BACL</name>
<dbReference type="InterPro" id="IPR001223">
    <property type="entry name" value="Glyco_hydro18_cat"/>
</dbReference>
<protein>
    <submittedName>
        <fullName evidence="2">Glycosyl hydrolases family 18</fullName>
    </submittedName>
</protein>
<proteinExistence type="predicted"/>
<evidence type="ECO:0000313" key="3">
    <source>
        <dbReference type="Proteomes" id="UP000198660"/>
    </source>
</evidence>
<feature type="domain" description="GH18" evidence="1">
    <location>
        <begin position="32"/>
        <end position="242"/>
    </location>
</feature>
<dbReference type="InterPro" id="IPR017853">
    <property type="entry name" value="GH"/>
</dbReference>
<accession>A0A1I6SGM8</accession>
<dbReference type="Gene3D" id="2.60.120.560">
    <property type="entry name" value="Exo-inulinase, domain 1"/>
    <property type="match status" value="1"/>
</dbReference>
<keyword evidence="2" id="KW-0378">Hydrolase</keyword>
<dbReference type="Pfam" id="PF00704">
    <property type="entry name" value="Glyco_hydro_18"/>
    <property type="match status" value="1"/>
</dbReference>
<dbReference type="Proteomes" id="UP000198660">
    <property type="component" value="Unassembled WGS sequence"/>
</dbReference>
<reference evidence="3" key="1">
    <citation type="submission" date="2016-10" db="EMBL/GenBank/DDBJ databases">
        <authorList>
            <person name="Varghese N."/>
            <person name="Submissions S."/>
        </authorList>
    </citation>
    <scope>NUCLEOTIDE SEQUENCE [LARGE SCALE GENOMIC DNA]</scope>
    <source>
        <strain evidence="3">DSM 45789</strain>
    </source>
</reference>
<dbReference type="SUPFAM" id="SSF51445">
    <property type="entry name" value="(Trans)glycosidases"/>
    <property type="match status" value="1"/>
</dbReference>
<dbReference type="RefSeq" id="WP_217895880.1">
    <property type="nucleotide sequence ID" value="NZ_FPAA01000007.1"/>
</dbReference>
<dbReference type="CDD" id="cd02795">
    <property type="entry name" value="CBM6-CBM35-CBM36_like"/>
    <property type="match status" value="1"/>
</dbReference>
<dbReference type="Gene3D" id="2.60.120.260">
    <property type="entry name" value="Galactose-binding domain-like"/>
    <property type="match status" value="1"/>
</dbReference>
<gene>
    <name evidence="2" type="ORF">SAMN05444972_10767</name>
</gene>
<dbReference type="PANTHER" id="PTHR46066:SF2">
    <property type="entry name" value="CHITINASE DOMAIN-CONTAINING PROTEIN 1"/>
    <property type="match status" value="1"/>
</dbReference>
<sequence length="833" mass="95222">MSALETQHREFLSWIQTVDHLGTVERYGNKFTGVCLFWLNIQADGSLTEAINDWDAAMEKARQVREKWPHIRWLLTIKNDGLPSRITPIVKNEQGEQDRLMQAIHRVLDQHPWIDGIDADLERLPNDQVSGIYQLYERLYQEVKGRSSGHFVHVDLPPMYGPYDTIGPEKWCSYERLKDFCDTAQIMTYGFAWSGSAPGSTSPIEWQKRVMRYAVQAFAPEQVLMGIPAYGHRWEISRYPKSVDKLYRGYSGGFPDFLRWMVGDLSHTDVYRGGAETQAYIPFFSFYEEEDAVHRLFLHVYDYVDAGDEDDTNLHRDAFGDKAYLTAYGKSQQVEFEQTVSEQKISDADLIQGAMVKENTYIAPRKPTTGEKEGYAKWTFSVPKKGTYDIVSQVQFPWFDQQKLTIKIDGTSYTVGDVPQHYPYHRLIHWFKLARLSLTAGNHVLEVFGSGSQVGTVFYGFRVCARFQEAHEAGDATFTLRPRKFVDRDQKEAWPYENQLKATVEAIRRPPDAAIIYYDDFRDWKNKLPGEKYDIQSGSWKVMNDQGDSSPRPYSWVSGTGKVTLSYSQFKDVIATGNIRVEKNGKAGLMFSNLWFCLNMNYAGGRYELYQGNQLLAYQWPNGSLELNQYYRMALKVRGKEVIGSLNNRVVIRHTLSSEVGKGAWGIQGDVPMSCDLLVGADACWYAPQEAIDLVLPDQSVQTLGRIPRKGVTWDEQWGLFYLASGDEYDTRVDPVDGMEKDISMDWDYLHSTAITLTEGDYPVTIRMRDQGVSLSSLYLGDADGFSVAVFPFAETQLKQADIAAYEWKVRGVGLWAVGQEDPQLWQMLVDHV</sequence>
<dbReference type="PANTHER" id="PTHR46066">
    <property type="entry name" value="CHITINASE DOMAIN-CONTAINING PROTEIN 1 FAMILY MEMBER"/>
    <property type="match status" value="1"/>
</dbReference>
<evidence type="ECO:0000259" key="1">
    <source>
        <dbReference type="Pfam" id="PF00704"/>
    </source>
</evidence>
<dbReference type="Gene3D" id="3.20.20.80">
    <property type="entry name" value="Glycosidases"/>
    <property type="match status" value="1"/>
</dbReference>
<dbReference type="AlphaFoldDB" id="A0A1I6SGM8"/>
<dbReference type="GO" id="GO:0005975">
    <property type="term" value="P:carbohydrate metabolic process"/>
    <property type="evidence" value="ECO:0007669"/>
    <property type="project" value="InterPro"/>
</dbReference>
<keyword evidence="3" id="KW-1185">Reference proteome</keyword>
<organism evidence="2 3">
    <name type="scientific">Marininema halotolerans</name>
    <dbReference type="NCBI Taxonomy" id="1155944"/>
    <lineage>
        <taxon>Bacteria</taxon>
        <taxon>Bacillati</taxon>
        <taxon>Bacillota</taxon>
        <taxon>Bacilli</taxon>
        <taxon>Bacillales</taxon>
        <taxon>Thermoactinomycetaceae</taxon>
        <taxon>Marininema</taxon>
    </lineage>
</organism>
<dbReference type="EMBL" id="FPAA01000007">
    <property type="protein sequence ID" value="SFS75990.1"/>
    <property type="molecule type" value="Genomic_DNA"/>
</dbReference>